<feature type="compositionally biased region" description="Basic residues" evidence="1">
    <location>
        <begin position="1"/>
        <end position="10"/>
    </location>
</feature>
<reference evidence="2 3" key="1">
    <citation type="journal article" date="2021" name="Elife">
        <title>Chloroplast acquisition without the gene transfer in kleptoplastic sea slugs, Plakobranchus ocellatus.</title>
        <authorList>
            <person name="Maeda T."/>
            <person name="Takahashi S."/>
            <person name="Yoshida T."/>
            <person name="Shimamura S."/>
            <person name="Takaki Y."/>
            <person name="Nagai Y."/>
            <person name="Toyoda A."/>
            <person name="Suzuki Y."/>
            <person name="Arimoto A."/>
            <person name="Ishii H."/>
            <person name="Satoh N."/>
            <person name="Nishiyama T."/>
            <person name="Hasebe M."/>
            <person name="Maruyama T."/>
            <person name="Minagawa J."/>
            <person name="Obokata J."/>
            <person name="Shigenobu S."/>
        </authorList>
    </citation>
    <scope>NUCLEOTIDE SEQUENCE [LARGE SCALE GENOMIC DNA]</scope>
</reference>
<sequence>MGRVKVRRHMASAQTLAQLPAVPGPSAGDKPDETSEGRSPRLVENTCRTTKRNDDEIDSPRDTQAIPQSCKQTMGDLILLTACPRCSTSRPYDLDLHRDSWITDQD</sequence>
<dbReference type="EMBL" id="BLXT01004211">
    <property type="protein sequence ID" value="GFO10766.1"/>
    <property type="molecule type" value="Genomic_DNA"/>
</dbReference>
<dbReference type="AlphaFoldDB" id="A0AAV4AHX1"/>
<feature type="region of interest" description="Disordered" evidence="1">
    <location>
        <begin position="1"/>
        <end position="44"/>
    </location>
</feature>
<evidence type="ECO:0000256" key="1">
    <source>
        <dbReference type="SAM" id="MobiDB-lite"/>
    </source>
</evidence>
<protein>
    <submittedName>
        <fullName evidence="2">Uncharacterized protein</fullName>
    </submittedName>
</protein>
<comment type="caution">
    <text evidence="2">The sequence shown here is derived from an EMBL/GenBank/DDBJ whole genome shotgun (WGS) entry which is preliminary data.</text>
</comment>
<organism evidence="2 3">
    <name type="scientific">Plakobranchus ocellatus</name>
    <dbReference type="NCBI Taxonomy" id="259542"/>
    <lineage>
        <taxon>Eukaryota</taxon>
        <taxon>Metazoa</taxon>
        <taxon>Spiralia</taxon>
        <taxon>Lophotrochozoa</taxon>
        <taxon>Mollusca</taxon>
        <taxon>Gastropoda</taxon>
        <taxon>Heterobranchia</taxon>
        <taxon>Euthyneura</taxon>
        <taxon>Panpulmonata</taxon>
        <taxon>Sacoglossa</taxon>
        <taxon>Placobranchoidea</taxon>
        <taxon>Plakobranchidae</taxon>
        <taxon>Plakobranchus</taxon>
    </lineage>
</organism>
<evidence type="ECO:0000313" key="3">
    <source>
        <dbReference type="Proteomes" id="UP000735302"/>
    </source>
</evidence>
<proteinExistence type="predicted"/>
<keyword evidence="3" id="KW-1185">Reference proteome</keyword>
<feature type="compositionally biased region" description="Basic and acidic residues" evidence="1">
    <location>
        <begin position="29"/>
        <end position="41"/>
    </location>
</feature>
<name>A0AAV4AHX1_9GAST</name>
<dbReference type="Proteomes" id="UP000735302">
    <property type="component" value="Unassembled WGS sequence"/>
</dbReference>
<gene>
    <name evidence="2" type="ORF">PoB_003727100</name>
</gene>
<accession>A0AAV4AHX1</accession>
<evidence type="ECO:0000313" key="2">
    <source>
        <dbReference type="EMBL" id="GFO10766.1"/>
    </source>
</evidence>